<comment type="caution">
    <text evidence="2">The sequence shown here is derived from an EMBL/GenBank/DDBJ whole genome shotgun (WGS) entry which is preliminary data.</text>
</comment>
<feature type="region of interest" description="Disordered" evidence="1">
    <location>
        <begin position="34"/>
        <end position="107"/>
    </location>
</feature>
<evidence type="ECO:0000256" key="1">
    <source>
        <dbReference type="SAM" id="MobiDB-lite"/>
    </source>
</evidence>
<feature type="compositionally biased region" description="Basic and acidic residues" evidence="1">
    <location>
        <begin position="36"/>
        <end position="46"/>
    </location>
</feature>
<gene>
    <name evidence="2" type="ORF">ABVK25_003548</name>
</gene>
<name>A0ABR4BGE1_9LECA</name>
<feature type="compositionally biased region" description="Basic and acidic residues" evidence="1">
    <location>
        <begin position="1"/>
        <end position="18"/>
    </location>
</feature>
<feature type="region of interest" description="Disordered" evidence="1">
    <location>
        <begin position="1"/>
        <end position="22"/>
    </location>
</feature>
<evidence type="ECO:0000313" key="3">
    <source>
        <dbReference type="Proteomes" id="UP001590951"/>
    </source>
</evidence>
<feature type="region of interest" description="Disordered" evidence="1">
    <location>
        <begin position="134"/>
        <end position="181"/>
    </location>
</feature>
<reference evidence="2 3" key="1">
    <citation type="submission" date="2024-09" db="EMBL/GenBank/DDBJ databases">
        <title>Rethinking Asexuality: The Enigmatic Case of Functional Sexual Genes in Lepraria (Stereocaulaceae).</title>
        <authorList>
            <person name="Doellman M."/>
            <person name="Sun Y."/>
            <person name="Barcenas-Pena A."/>
            <person name="Lumbsch H.T."/>
            <person name="Grewe F."/>
        </authorList>
    </citation>
    <scope>NUCLEOTIDE SEQUENCE [LARGE SCALE GENOMIC DNA]</scope>
    <source>
        <strain evidence="2 3">Grewe 0041</strain>
    </source>
</reference>
<feature type="compositionally biased region" description="Acidic residues" evidence="1">
    <location>
        <begin position="154"/>
        <end position="168"/>
    </location>
</feature>
<dbReference type="Proteomes" id="UP001590951">
    <property type="component" value="Unassembled WGS sequence"/>
</dbReference>
<keyword evidence="3" id="KW-1185">Reference proteome</keyword>
<proteinExistence type="predicted"/>
<accession>A0ABR4BGE1</accession>
<dbReference type="EMBL" id="JBHFEH010000009">
    <property type="protein sequence ID" value="KAL2055906.1"/>
    <property type="molecule type" value="Genomic_DNA"/>
</dbReference>
<feature type="compositionally biased region" description="Polar residues" evidence="1">
    <location>
        <begin position="69"/>
        <end position="88"/>
    </location>
</feature>
<sequence>MKAVKAMEELHSDAENPDPKVAALKAHIEEFYSLEHTGRSDSESGHEVSASSSTNPDIAVSPKLDKLETSSSTLPKTPAPSQRQSLATATPVGLSLPQPSTSSPAGHIIEALQRYDVTRHSQSPISVFSLESIVPTPTDPLNATAYQEHGSDRAEEDDSALETSEDDERDRVEIRKQKRQG</sequence>
<protein>
    <submittedName>
        <fullName evidence="2">Uncharacterized protein</fullName>
    </submittedName>
</protein>
<organism evidence="2 3">
    <name type="scientific">Lepraria finkii</name>
    <dbReference type="NCBI Taxonomy" id="1340010"/>
    <lineage>
        <taxon>Eukaryota</taxon>
        <taxon>Fungi</taxon>
        <taxon>Dikarya</taxon>
        <taxon>Ascomycota</taxon>
        <taxon>Pezizomycotina</taxon>
        <taxon>Lecanoromycetes</taxon>
        <taxon>OSLEUM clade</taxon>
        <taxon>Lecanoromycetidae</taxon>
        <taxon>Lecanorales</taxon>
        <taxon>Lecanorineae</taxon>
        <taxon>Stereocaulaceae</taxon>
        <taxon>Lepraria</taxon>
    </lineage>
</organism>
<evidence type="ECO:0000313" key="2">
    <source>
        <dbReference type="EMBL" id="KAL2055906.1"/>
    </source>
</evidence>